<keyword evidence="1" id="KW-0472">Membrane</keyword>
<name>A0A1E3H8Q2_9TREE</name>
<proteinExistence type="predicted"/>
<comment type="caution">
    <text evidence="2">The sequence shown here is derived from an EMBL/GenBank/DDBJ whole genome shotgun (WGS) entry which is preliminary data.</text>
</comment>
<gene>
    <name evidence="2" type="ORF">L202_08122</name>
</gene>
<evidence type="ECO:0000256" key="1">
    <source>
        <dbReference type="SAM" id="Phobius"/>
    </source>
</evidence>
<dbReference type="AlphaFoldDB" id="A0A1E3H8Q2"/>
<dbReference type="OrthoDB" id="2572401at2759"/>
<dbReference type="Proteomes" id="UP000094065">
    <property type="component" value="Unassembled WGS sequence"/>
</dbReference>
<dbReference type="GeneID" id="30159431"/>
<sequence length="118" mass="13095">MSLIASVSAPQYPAPAYLASPESPEIATQPPAYSGNVRSQYDLSLGLASWGVSTESIWIPLRPVEEEVDFERAQKLEEMIEIFRRTELKYAKRCTWAFCGVSLLVALMIVIAMVVSAR</sequence>
<accession>A0A1E3H8Q2</accession>
<organism evidence="2 3">
    <name type="scientific">Cryptococcus amylolentus CBS 6039</name>
    <dbReference type="NCBI Taxonomy" id="1295533"/>
    <lineage>
        <taxon>Eukaryota</taxon>
        <taxon>Fungi</taxon>
        <taxon>Dikarya</taxon>
        <taxon>Basidiomycota</taxon>
        <taxon>Agaricomycotina</taxon>
        <taxon>Tremellomycetes</taxon>
        <taxon>Tremellales</taxon>
        <taxon>Cryptococcaceae</taxon>
        <taxon>Cryptococcus</taxon>
    </lineage>
</organism>
<evidence type="ECO:0000313" key="2">
    <source>
        <dbReference type="EMBL" id="ODN72683.1"/>
    </source>
</evidence>
<protein>
    <submittedName>
        <fullName evidence="2">Uncharacterized protein</fullName>
    </submittedName>
</protein>
<keyword evidence="1" id="KW-0812">Transmembrane</keyword>
<dbReference type="RefSeq" id="XP_018988624.1">
    <property type="nucleotide sequence ID" value="XM_019142961.1"/>
</dbReference>
<reference evidence="2 3" key="1">
    <citation type="submission" date="2016-06" db="EMBL/GenBank/DDBJ databases">
        <title>Evolution of pathogenesis and genome organization in the Tremellales.</title>
        <authorList>
            <person name="Cuomo C."/>
            <person name="Litvintseva A."/>
            <person name="Heitman J."/>
            <person name="Chen Y."/>
            <person name="Sun S."/>
            <person name="Springer D."/>
            <person name="Dromer F."/>
            <person name="Young S."/>
            <person name="Zeng Q."/>
            <person name="Chapman S."/>
            <person name="Gujja S."/>
            <person name="Saif S."/>
            <person name="Birren B."/>
        </authorList>
    </citation>
    <scope>NUCLEOTIDE SEQUENCE [LARGE SCALE GENOMIC DNA]</scope>
    <source>
        <strain evidence="2 3">CBS 6039</strain>
    </source>
</reference>
<evidence type="ECO:0000313" key="3">
    <source>
        <dbReference type="Proteomes" id="UP000094065"/>
    </source>
</evidence>
<dbReference type="EMBL" id="AWGJ01000014">
    <property type="protein sequence ID" value="ODN72683.1"/>
    <property type="molecule type" value="Genomic_DNA"/>
</dbReference>
<keyword evidence="3" id="KW-1185">Reference proteome</keyword>
<keyword evidence="1" id="KW-1133">Transmembrane helix</keyword>
<feature type="transmembrane region" description="Helical" evidence="1">
    <location>
        <begin position="94"/>
        <end position="115"/>
    </location>
</feature>